<dbReference type="Pfam" id="PF06166">
    <property type="entry name" value="DUF979"/>
    <property type="match status" value="1"/>
</dbReference>
<sequence>MMNNLLIALYALIGAMMALAAIESFRDRENPARYGTGIFWTFLAVIFAFGDFIPATVVGAMLIIIGVLALARQIKVGHLPAVNVKTATNAAHQLGGWIFLPASSWPSSPSPSRSLPVWAAKSVLGLVPWSP</sequence>
<accession>A0A0R2CE86</accession>
<dbReference type="Proteomes" id="UP000051789">
    <property type="component" value="Unassembled WGS sequence"/>
</dbReference>
<reference evidence="2 3" key="1">
    <citation type="journal article" date="2015" name="Genome Announc.">
        <title>Expanding the biotechnology potential of lactobacilli through comparative genomics of 213 strains and associated genera.</title>
        <authorList>
            <person name="Sun Z."/>
            <person name="Harris H.M."/>
            <person name="McCann A."/>
            <person name="Guo C."/>
            <person name="Argimon S."/>
            <person name="Zhang W."/>
            <person name="Yang X."/>
            <person name="Jeffery I.B."/>
            <person name="Cooney J.C."/>
            <person name="Kagawa T.F."/>
            <person name="Liu W."/>
            <person name="Song Y."/>
            <person name="Salvetti E."/>
            <person name="Wrobel A."/>
            <person name="Rasinkangas P."/>
            <person name="Parkhill J."/>
            <person name="Rea M.C."/>
            <person name="O'Sullivan O."/>
            <person name="Ritari J."/>
            <person name="Douillard F.P."/>
            <person name="Paul Ross R."/>
            <person name="Yang R."/>
            <person name="Briner A.E."/>
            <person name="Felis G.E."/>
            <person name="de Vos W.M."/>
            <person name="Barrangou R."/>
            <person name="Klaenhammer T.R."/>
            <person name="Caufield P.W."/>
            <person name="Cui Y."/>
            <person name="Zhang H."/>
            <person name="O'Toole P.W."/>
        </authorList>
    </citation>
    <scope>NUCLEOTIDE SEQUENCE [LARGE SCALE GENOMIC DNA]</scope>
    <source>
        <strain evidence="2 3">DSM 22698</strain>
    </source>
</reference>
<keyword evidence="1" id="KW-0812">Transmembrane</keyword>
<proteinExistence type="predicted"/>
<dbReference type="AlphaFoldDB" id="A0A0R2CE86"/>
<keyword evidence="3" id="KW-1185">Reference proteome</keyword>
<evidence type="ECO:0000256" key="1">
    <source>
        <dbReference type="SAM" id="Phobius"/>
    </source>
</evidence>
<gene>
    <name evidence="2" type="ORF">FD19_GL000756</name>
</gene>
<feature type="transmembrane region" description="Helical" evidence="1">
    <location>
        <begin position="39"/>
        <end position="70"/>
    </location>
</feature>
<comment type="caution">
    <text evidence="2">The sequence shown here is derived from an EMBL/GenBank/DDBJ whole genome shotgun (WGS) entry which is preliminary data.</text>
</comment>
<evidence type="ECO:0000313" key="3">
    <source>
        <dbReference type="Proteomes" id="UP000051789"/>
    </source>
</evidence>
<dbReference type="EMBL" id="AYZK01000010">
    <property type="protein sequence ID" value="KRM86428.1"/>
    <property type="molecule type" value="Genomic_DNA"/>
</dbReference>
<evidence type="ECO:0000313" key="2">
    <source>
        <dbReference type="EMBL" id="KRM86428.1"/>
    </source>
</evidence>
<protein>
    <submittedName>
        <fullName evidence="2">Uncharacterized protein</fullName>
    </submittedName>
</protein>
<dbReference type="STRING" id="1423810.FD19_GL000756"/>
<keyword evidence="1" id="KW-1133">Transmembrane helix</keyword>
<organism evidence="2 3">
    <name type="scientific">Lacticaseibacillus thailandensis DSM 22698 = JCM 13996</name>
    <dbReference type="NCBI Taxonomy" id="1423810"/>
    <lineage>
        <taxon>Bacteria</taxon>
        <taxon>Bacillati</taxon>
        <taxon>Bacillota</taxon>
        <taxon>Bacilli</taxon>
        <taxon>Lactobacillales</taxon>
        <taxon>Lactobacillaceae</taxon>
        <taxon>Lacticaseibacillus</taxon>
    </lineage>
</organism>
<keyword evidence="1" id="KW-0472">Membrane</keyword>
<dbReference type="InterPro" id="IPR009323">
    <property type="entry name" value="DUF979"/>
</dbReference>
<dbReference type="PATRIC" id="fig|1423810.4.peg.771"/>
<name>A0A0R2CE86_9LACO</name>